<gene>
    <name evidence="1" type="ORF">HMPREF9021_00643</name>
</gene>
<dbReference type="RefSeq" id="WP_002641426.1">
    <property type="nucleotide sequence ID" value="NZ_CP019448.1"/>
</dbReference>
<dbReference type="AlphaFoldDB" id="V9H910"/>
<dbReference type="eggNOG" id="ENOG5032UX5">
    <property type="taxonomic scope" value="Bacteria"/>
</dbReference>
<reference evidence="1 2" key="1">
    <citation type="submission" date="2010-03" db="EMBL/GenBank/DDBJ databases">
        <authorList>
            <consortium name="The Broad Institute Genome Sequencing Platform"/>
            <person name="Ward D."/>
            <person name="Earl A."/>
            <person name="Feldgarden M."/>
            <person name="Gevers D."/>
            <person name="Young S."/>
            <person name="Zeng Q."/>
            <person name="Koehrsen M."/>
            <person name="Alvarado L."/>
            <person name="Berlin A.M."/>
            <person name="Borenstein D."/>
            <person name="Chapman S.B."/>
            <person name="Chen Z."/>
            <person name="Engels R."/>
            <person name="Freedman E."/>
            <person name="Gellesch M."/>
            <person name="Goldberg J."/>
            <person name="Griggs A."/>
            <person name="Gujja S."/>
            <person name="Heilman E.R."/>
            <person name="Heiman D.I."/>
            <person name="Hepburn T.A."/>
            <person name="Howarth C."/>
            <person name="Jen D."/>
            <person name="Larson L."/>
            <person name="Mehta T."/>
            <person name="Park D."/>
            <person name="Pearson M."/>
            <person name="Richards J."/>
            <person name="Roberts A."/>
            <person name="Saif S."/>
            <person name="Shea T.D."/>
            <person name="Shenoy N."/>
            <person name="Sisk P."/>
            <person name="Stolte C."/>
            <person name="Sykes S.N."/>
            <person name="Walk T."/>
            <person name="White J."/>
            <person name="Yandava C."/>
            <person name="Izard J."/>
            <person name="Baranova O.V."/>
            <person name="Blanton J.M."/>
            <person name="Tanner A.C."/>
            <person name="Dewhirst F."/>
            <person name="Haas B."/>
            <person name="Nusbaum C."/>
            <person name="Birren B."/>
        </authorList>
    </citation>
    <scope>NUCLEOTIDE SEQUENCE [LARGE SCALE GENOMIC DNA]</scope>
    <source>
        <strain evidence="1 2">ATCC 29453</strain>
    </source>
</reference>
<dbReference type="EMBL" id="ADCY02000011">
    <property type="protein sequence ID" value="EFG31375.2"/>
    <property type="molecule type" value="Genomic_DNA"/>
</dbReference>
<dbReference type="STRING" id="641147.HMPREF9021_00643"/>
<evidence type="ECO:0000313" key="1">
    <source>
        <dbReference type="EMBL" id="EFG31375.2"/>
    </source>
</evidence>
<sequence length="141" mass="16319">MKMKELHDLIKQYIPQVTYLETETEEVAEGECAIWAQDDCTFIIEFANQSNESPALVAILQTISQKLDWLHNQRAKIEQLIVEKENFDTNNAYAVYTAFFVENEREVFCEFAISAPEWSEQVAEFSLESNNELIYQGLEPA</sequence>
<name>V9H910_9NEIS</name>
<dbReference type="OrthoDB" id="8613270at2"/>
<comment type="caution">
    <text evidence="1">The sequence shown here is derived from an EMBL/GenBank/DDBJ whole genome shotgun (WGS) entry which is preliminary data.</text>
</comment>
<reference evidence="1 2" key="2">
    <citation type="submission" date="2011-10" db="EMBL/GenBank/DDBJ databases">
        <title>The Genome Sequence of Simonsiella muelleri ATCC 29453.</title>
        <authorList>
            <consortium name="The Broad Institute Genome Sequencing Platform"/>
            <consortium name="The Broad Institute Genome Sequencing Center for Infectious Disease"/>
            <person name="Earl A."/>
            <person name="Ward D."/>
            <person name="Feldgarden M."/>
            <person name="Gevers D."/>
            <person name="Izard J."/>
            <person name="Baranova O.V."/>
            <person name="Blanton J.M."/>
            <person name="Tanner A.C."/>
            <person name="Dewhirst F."/>
            <person name="Young S.K."/>
            <person name="Zeng Q."/>
            <person name="Gargeya S."/>
            <person name="Fitzgerald M."/>
            <person name="Haas B."/>
            <person name="Abouelleil A."/>
            <person name="Alvarado L."/>
            <person name="Arachchi H.M."/>
            <person name="Berlin A."/>
            <person name="Brown A."/>
            <person name="Chapman S.B."/>
            <person name="Chen Z."/>
            <person name="Dunbar C."/>
            <person name="Freedman E."/>
            <person name="Gearin G."/>
            <person name="Goldberg J."/>
            <person name="Griggs A."/>
            <person name="Gujja S."/>
            <person name="Heiman D."/>
            <person name="Howarth C."/>
            <person name="Larson L."/>
            <person name="Lui A."/>
            <person name="MacDonald P.J.P."/>
            <person name="Montmayeur A."/>
            <person name="Murphy C."/>
            <person name="Neiman D."/>
            <person name="Pearson M."/>
            <person name="Priest M."/>
            <person name="Roberts A."/>
            <person name="Saif S."/>
            <person name="Shea T."/>
            <person name="Shenoy N."/>
            <person name="Sisk P."/>
            <person name="Stolte C."/>
            <person name="Sykes S."/>
            <person name="Wortman J."/>
            <person name="Nusbaum C."/>
            <person name="Birren B."/>
        </authorList>
    </citation>
    <scope>NUCLEOTIDE SEQUENCE [LARGE SCALE GENOMIC DNA]</scope>
    <source>
        <strain evidence="1 2">ATCC 29453</strain>
    </source>
</reference>
<dbReference type="KEGG" id="smur:BWP33_10065"/>
<proteinExistence type="predicted"/>
<protein>
    <submittedName>
        <fullName evidence="1">Uncharacterized protein</fullName>
    </submittedName>
</protein>
<organism evidence="1 2">
    <name type="scientific">Simonsiella muelleri ATCC 29453</name>
    <dbReference type="NCBI Taxonomy" id="641147"/>
    <lineage>
        <taxon>Bacteria</taxon>
        <taxon>Pseudomonadati</taxon>
        <taxon>Pseudomonadota</taxon>
        <taxon>Betaproteobacteria</taxon>
        <taxon>Neisseriales</taxon>
        <taxon>Neisseriaceae</taxon>
        <taxon>Simonsiella</taxon>
    </lineage>
</organism>
<dbReference type="Proteomes" id="UP000017813">
    <property type="component" value="Unassembled WGS sequence"/>
</dbReference>
<dbReference type="HOGENOM" id="CLU_1903893_0_0_4"/>
<keyword evidence="2" id="KW-1185">Reference proteome</keyword>
<evidence type="ECO:0000313" key="2">
    <source>
        <dbReference type="Proteomes" id="UP000017813"/>
    </source>
</evidence>
<accession>V9H910</accession>